<keyword evidence="1" id="KW-0472">Membrane</keyword>
<feature type="transmembrane region" description="Helical" evidence="1">
    <location>
        <begin position="194"/>
        <end position="213"/>
    </location>
</feature>
<dbReference type="Proteomes" id="UP000243494">
    <property type="component" value="Unassembled WGS sequence"/>
</dbReference>
<proteinExistence type="predicted"/>
<feature type="transmembrane region" description="Helical" evidence="1">
    <location>
        <begin position="6"/>
        <end position="27"/>
    </location>
</feature>
<gene>
    <name evidence="3" type="ORF">CHF27_008360</name>
</gene>
<dbReference type="PANTHER" id="PTHR40448:SF1">
    <property type="entry name" value="TWO-COMPONENT SENSOR HISTIDINE KINASE"/>
    <property type="match status" value="1"/>
</dbReference>
<feature type="transmembrane region" description="Helical" evidence="1">
    <location>
        <begin position="63"/>
        <end position="80"/>
    </location>
</feature>
<dbReference type="Gene3D" id="3.30.565.10">
    <property type="entry name" value="Histidine kinase-like ATPase, C-terminal domain"/>
    <property type="match status" value="1"/>
</dbReference>
<dbReference type="Pfam" id="PF14501">
    <property type="entry name" value="HATPase_c_5"/>
    <property type="match status" value="1"/>
</dbReference>
<keyword evidence="3" id="KW-0547">Nucleotide-binding</keyword>
<dbReference type="EMBL" id="NOJZ02000013">
    <property type="protein sequence ID" value="RDY23367.1"/>
    <property type="molecule type" value="Genomic_DNA"/>
</dbReference>
<dbReference type="CDD" id="cd16935">
    <property type="entry name" value="HATPase_AgrC-ComD-like"/>
    <property type="match status" value="1"/>
</dbReference>
<feature type="domain" description="Sensor histidine kinase NatK-like C-terminal" evidence="2">
    <location>
        <begin position="329"/>
        <end position="434"/>
    </location>
</feature>
<dbReference type="AlphaFoldDB" id="A0A371ISA5"/>
<dbReference type="SUPFAM" id="SSF55874">
    <property type="entry name" value="ATPase domain of HSP90 chaperone/DNA topoisomerase II/histidine kinase"/>
    <property type="match status" value="1"/>
</dbReference>
<accession>A0A371ISA5</accession>
<keyword evidence="3" id="KW-0067">ATP-binding</keyword>
<feature type="transmembrane region" description="Helical" evidence="1">
    <location>
        <begin position="160"/>
        <end position="182"/>
    </location>
</feature>
<feature type="transmembrane region" description="Helical" evidence="1">
    <location>
        <begin position="129"/>
        <end position="148"/>
    </location>
</feature>
<dbReference type="GO" id="GO:0005524">
    <property type="term" value="F:ATP binding"/>
    <property type="evidence" value="ECO:0007669"/>
    <property type="project" value="UniProtKB-KW"/>
</dbReference>
<evidence type="ECO:0000256" key="1">
    <source>
        <dbReference type="SAM" id="Phobius"/>
    </source>
</evidence>
<feature type="transmembrane region" description="Helical" evidence="1">
    <location>
        <begin position="39"/>
        <end position="57"/>
    </location>
</feature>
<feature type="transmembrane region" description="Helical" evidence="1">
    <location>
        <begin position="87"/>
        <end position="109"/>
    </location>
</feature>
<dbReference type="PANTHER" id="PTHR40448">
    <property type="entry name" value="TWO-COMPONENT SENSOR HISTIDINE KINASE"/>
    <property type="match status" value="1"/>
</dbReference>
<evidence type="ECO:0000313" key="4">
    <source>
        <dbReference type="Proteomes" id="UP000243494"/>
    </source>
</evidence>
<organism evidence="3 4">
    <name type="scientific">Romboutsia maritimum</name>
    <dbReference type="NCBI Taxonomy" id="2020948"/>
    <lineage>
        <taxon>Bacteria</taxon>
        <taxon>Bacillati</taxon>
        <taxon>Bacillota</taxon>
        <taxon>Clostridia</taxon>
        <taxon>Peptostreptococcales</taxon>
        <taxon>Peptostreptococcaceae</taxon>
        <taxon>Romboutsia</taxon>
    </lineage>
</organism>
<dbReference type="GO" id="GO:0042802">
    <property type="term" value="F:identical protein binding"/>
    <property type="evidence" value="ECO:0007669"/>
    <property type="project" value="TreeGrafter"/>
</dbReference>
<keyword evidence="1" id="KW-1133">Transmembrane helix</keyword>
<keyword evidence="1" id="KW-0812">Transmembrane</keyword>
<dbReference type="InterPro" id="IPR036890">
    <property type="entry name" value="HATPase_C_sf"/>
</dbReference>
<reference evidence="3 4" key="1">
    <citation type="journal article" date="2017" name="Genome Announc.">
        <title>Draft Genome Sequence of Romboutsia maritimum sp. nov. Strain CCRI-22766(T), Isolated from Coastal Estuarine Mud.</title>
        <authorList>
            <person name="Maheux A.F."/>
            <person name="Boudreau D.K."/>
            <person name="Berube E."/>
            <person name="Boissinot M."/>
            <person name="Raymond F."/>
            <person name="Brodeur S."/>
            <person name="Corbeil J."/>
            <person name="Brightwell G."/>
            <person name="Broda D."/>
            <person name="Omar R.F."/>
            <person name="Bergeron M.G."/>
        </authorList>
    </citation>
    <scope>NUCLEOTIDE SEQUENCE [LARGE SCALE GENOMIC DNA]</scope>
    <source>
        <strain evidence="3 4">CCRI-22766</strain>
    </source>
</reference>
<evidence type="ECO:0000259" key="2">
    <source>
        <dbReference type="Pfam" id="PF14501"/>
    </source>
</evidence>
<dbReference type="OrthoDB" id="1749546at2"/>
<dbReference type="RefSeq" id="WP_095406639.1">
    <property type="nucleotide sequence ID" value="NZ_NOJZ02000013.1"/>
</dbReference>
<evidence type="ECO:0000313" key="3">
    <source>
        <dbReference type="EMBL" id="RDY23367.1"/>
    </source>
</evidence>
<keyword evidence="4" id="KW-1185">Reference proteome</keyword>
<protein>
    <submittedName>
        <fullName evidence="3">ATP-binding protein</fullName>
    </submittedName>
</protein>
<sequence length="440" mass="51561">MIQGNLFWEILNASVSILEYILMKLIFDDESEKKLSNKKIYFNFIISLCISISFLLFDIQHNIRLFLNIINLIIFYKLNYNEKLSKGILIVLIYIMTLMGAEVLSMSILIKVNDLPNAGLLLHNTKYRLEGMILSKSLLIVLILIYKYRNLKINISKKEILYMSIPVIANVFSISLVCNYFLKLNTGNFKESPFILLMPIILFGSNVSIIFILSKIIKDREAINESKCIREKMDIQYKHYKSLKESNIRIRQLYHDMKNHMMCIEEMCNSKNAKEYIKDINKELNEHKNSFNTGNMILDIILSEKEQICKDKNIDFIADINFKMCHFVDMMDTCSIFSNIIDNAIEACEKINTLDIHRQINIRGTYLNQIFILKAENSKENNIIKKENKILTSKNNKFYHGMGISSIERIIKKYNGEINIEYTNYNFMLKLMIPIKCNIK</sequence>
<dbReference type="InterPro" id="IPR032834">
    <property type="entry name" value="NatK-like_C"/>
</dbReference>
<comment type="caution">
    <text evidence="3">The sequence shown here is derived from an EMBL/GenBank/DDBJ whole genome shotgun (WGS) entry which is preliminary data.</text>
</comment>
<name>A0A371ISA5_9FIRM</name>